<dbReference type="InterPro" id="IPR054505">
    <property type="entry name" value="Myb_DNA-bind_8"/>
</dbReference>
<feature type="region of interest" description="Disordered" evidence="1">
    <location>
        <begin position="64"/>
        <end position="115"/>
    </location>
</feature>
<evidence type="ECO:0000313" key="3">
    <source>
        <dbReference type="EMBL" id="ERF76281.1"/>
    </source>
</evidence>
<dbReference type="EMBL" id="KE720769">
    <property type="protein sequence ID" value="ERF76281.1"/>
    <property type="molecule type" value="Genomic_DNA"/>
</dbReference>
<dbReference type="GeneID" id="19239171"/>
<proteinExistence type="predicted"/>
<protein>
    <recommendedName>
        <fullName evidence="2">Myb-like DNA-binding domain-containing protein</fullName>
    </recommendedName>
</protein>
<evidence type="ECO:0000259" key="2">
    <source>
        <dbReference type="Pfam" id="PF22980"/>
    </source>
</evidence>
<sequence>MAPKFNDADFAVLISCLKNSSTKLTPDFDKVAKECGLKSGRAAYHRHWGMMKKLGLVGTRPAAAKAKKDSSAAATNKRAFIKTEEGEDGDVDGDEVDGEASEEMESPSKKAKTSA</sequence>
<accession>U1GW15</accession>
<dbReference type="Pfam" id="PF22980">
    <property type="entry name" value="Myb_DNA-bind_8"/>
    <property type="match status" value="1"/>
</dbReference>
<evidence type="ECO:0000313" key="4">
    <source>
        <dbReference type="Proteomes" id="UP000019373"/>
    </source>
</evidence>
<gene>
    <name evidence="3" type="ORF">EPUS_04138</name>
</gene>
<dbReference type="HOGENOM" id="CLU_126104_0_0_1"/>
<name>U1GW15_ENDPU</name>
<feature type="compositionally biased region" description="Acidic residues" evidence="1">
    <location>
        <begin position="85"/>
        <end position="105"/>
    </location>
</feature>
<reference evidence="4" key="1">
    <citation type="journal article" date="2014" name="BMC Genomics">
        <title>Genome characteristics reveal the impact of lichenization on lichen-forming fungus Endocarpon pusillum Hedwig (Verrucariales, Ascomycota).</title>
        <authorList>
            <person name="Wang Y.-Y."/>
            <person name="Liu B."/>
            <person name="Zhang X.-Y."/>
            <person name="Zhou Q.-M."/>
            <person name="Zhang T."/>
            <person name="Li H."/>
            <person name="Yu Y.-F."/>
            <person name="Zhang X.-L."/>
            <person name="Hao X.-Y."/>
            <person name="Wang M."/>
            <person name="Wang L."/>
            <person name="Wei J.-C."/>
        </authorList>
    </citation>
    <scope>NUCLEOTIDE SEQUENCE [LARGE SCALE GENOMIC DNA]</scope>
    <source>
        <strain evidence="4">Z07020 / HMAS-L-300199</strain>
    </source>
</reference>
<dbReference type="AlphaFoldDB" id="U1GW15"/>
<dbReference type="RefSeq" id="XP_007786322.1">
    <property type="nucleotide sequence ID" value="XM_007788132.1"/>
</dbReference>
<dbReference type="Proteomes" id="UP000019373">
    <property type="component" value="Unassembled WGS sequence"/>
</dbReference>
<organism evidence="3 4">
    <name type="scientific">Endocarpon pusillum (strain Z07020 / HMAS-L-300199)</name>
    <name type="common">Lichen-forming fungus</name>
    <dbReference type="NCBI Taxonomy" id="1263415"/>
    <lineage>
        <taxon>Eukaryota</taxon>
        <taxon>Fungi</taxon>
        <taxon>Dikarya</taxon>
        <taxon>Ascomycota</taxon>
        <taxon>Pezizomycotina</taxon>
        <taxon>Eurotiomycetes</taxon>
        <taxon>Chaetothyriomycetidae</taxon>
        <taxon>Verrucariales</taxon>
        <taxon>Verrucariaceae</taxon>
        <taxon>Endocarpon</taxon>
    </lineage>
</organism>
<dbReference type="eggNOG" id="ENOG502T7DJ">
    <property type="taxonomic scope" value="Eukaryota"/>
</dbReference>
<dbReference type="OrthoDB" id="4121160at2759"/>
<feature type="domain" description="Myb-like DNA-binding" evidence="2">
    <location>
        <begin position="7"/>
        <end position="55"/>
    </location>
</feature>
<keyword evidence="4" id="KW-1185">Reference proteome</keyword>
<evidence type="ECO:0000256" key="1">
    <source>
        <dbReference type="SAM" id="MobiDB-lite"/>
    </source>
</evidence>